<protein>
    <submittedName>
        <fullName evidence="1">Uncharacterized protein</fullName>
    </submittedName>
</protein>
<keyword evidence="2" id="KW-1185">Reference proteome</keyword>
<evidence type="ECO:0000313" key="2">
    <source>
        <dbReference type="Proteomes" id="UP000828048"/>
    </source>
</evidence>
<name>A0ACB7XBW3_9ERIC</name>
<evidence type="ECO:0000313" key="1">
    <source>
        <dbReference type="EMBL" id="KAH7838236.1"/>
    </source>
</evidence>
<gene>
    <name evidence="1" type="ORF">Vadar_023842</name>
</gene>
<organism evidence="1 2">
    <name type="scientific">Vaccinium darrowii</name>
    <dbReference type="NCBI Taxonomy" id="229202"/>
    <lineage>
        <taxon>Eukaryota</taxon>
        <taxon>Viridiplantae</taxon>
        <taxon>Streptophyta</taxon>
        <taxon>Embryophyta</taxon>
        <taxon>Tracheophyta</taxon>
        <taxon>Spermatophyta</taxon>
        <taxon>Magnoliopsida</taxon>
        <taxon>eudicotyledons</taxon>
        <taxon>Gunneridae</taxon>
        <taxon>Pentapetalae</taxon>
        <taxon>asterids</taxon>
        <taxon>Ericales</taxon>
        <taxon>Ericaceae</taxon>
        <taxon>Vaccinioideae</taxon>
        <taxon>Vaccinieae</taxon>
        <taxon>Vaccinium</taxon>
    </lineage>
</organism>
<sequence length="124" mass="14272">MATEPKAVTEEAKIDLFEDDDEFEEFEINQELEYLSSFSKAFLIARDPQMRLFNLVFQPALEATVAKMLCSVSRAVILLLTNYVSRLWFSQSPNSAHLKITYWRLEASPEAPTLQIGCCILFRM</sequence>
<proteinExistence type="predicted"/>
<dbReference type="Proteomes" id="UP000828048">
    <property type="component" value="Chromosome 6"/>
</dbReference>
<accession>A0ACB7XBW3</accession>
<comment type="caution">
    <text evidence="1">The sequence shown here is derived from an EMBL/GenBank/DDBJ whole genome shotgun (WGS) entry which is preliminary data.</text>
</comment>
<dbReference type="EMBL" id="CM037156">
    <property type="protein sequence ID" value="KAH7838236.1"/>
    <property type="molecule type" value="Genomic_DNA"/>
</dbReference>
<reference evidence="1 2" key="1">
    <citation type="journal article" date="2021" name="Hortic Res">
        <title>High-quality reference genome and annotation aids understanding of berry development for evergreen blueberry (Vaccinium darrowii).</title>
        <authorList>
            <person name="Yu J."/>
            <person name="Hulse-Kemp A.M."/>
            <person name="Babiker E."/>
            <person name="Staton M."/>
        </authorList>
    </citation>
    <scope>NUCLEOTIDE SEQUENCE [LARGE SCALE GENOMIC DNA]</scope>
    <source>
        <strain evidence="2">cv. NJ 8807/NJ 8810</strain>
        <tissue evidence="1">Young leaf</tissue>
    </source>
</reference>